<organism evidence="4 5">
    <name type="scientific">Phaedon cochleariae</name>
    <name type="common">Mustard beetle</name>
    <dbReference type="NCBI Taxonomy" id="80249"/>
    <lineage>
        <taxon>Eukaryota</taxon>
        <taxon>Metazoa</taxon>
        <taxon>Ecdysozoa</taxon>
        <taxon>Arthropoda</taxon>
        <taxon>Hexapoda</taxon>
        <taxon>Insecta</taxon>
        <taxon>Pterygota</taxon>
        <taxon>Neoptera</taxon>
        <taxon>Endopterygota</taxon>
        <taxon>Coleoptera</taxon>
        <taxon>Polyphaga</taxon>
        <taxon>Cucujiformia</taxon>
        <taxon>Chrysomeloidea</taxon>
        <taxon>Chrysomelidae</taxon>
        <taxon>Chrysomelinae</taxon>
        <taxon>Chrysomelini</taxon>
        <taxon>Phaedon</taxon>
    </lineage>
</organism>
<evidence type="ECO:0000313" key="5">
    <source>
        <dbReference type="Proteomes" id="UP001153737"/>
    </source>
</evidence>
<proteinExistence type="inferred from homology"/>
<dbReference type="PRINTS" id="PR00081">
    <property type="entry name" value="GDHRDH"/>
</dbReference>
<sequence>VLSMDRWVGKVAIITGVSSGIGSALVEKLLDYGLEIVGLARRKDRLEALAKKCEGKKGSFHPIQADVTKEEDILRSFQWTKDNLGPVSILINNAGTLRSGYLSEAKTEDWNTVLQLNVVGLSMATREALKVMKENDIKGHIIHINSVAGHKVLNLEGGSAMYVASKHAITSLTESLRMELSASGHKIKVTSISPGLVDTEIFTDEFRTSETYKNAVDNDSVILQTEDIADGVIFVLSTPPRVQIHELMIRPVGEIL</sequence>
<name>A0A9P0DAS0_PHACE</name>
<dbReference type="EMBL" id="OU896717">
    <property type="protein sequence ID" value="CAH1118693.1"/>
    <property type="molecule type" value="Genomic_DNA"/>
</dbReference>
<dbReference type="PRINTS" id="PR00080">
    <property type="entry name" value="SDRFAMILY"/>
</dbReference>
<comment type="similarity">
    <text evidence="1 3">Belongs to the short-chain dehydrogenases/reductases (SDR) family.</text>
</comment>
<dbReference type="FunFam" id="3.40.50.720:FF:000047">
    <property type="entry name" value="NADP-dependent L-serine/L-allo-threonine dehydrogenase"/>
    <property type="match status" value="1"/>
</dbReference>
<dbReference type="InterPro" id="IPR036291">
    <property type="entry name" value="NAD(P)-bd_dom_sf"/>
</dbReference>
<evidence type="ECO:0000313" key="4">
    <source>
        <dbReference type="EMBL" id="CAH1118693.1"/>
    </source>
</evidence>
<gene>
    <name evidence="4" type="ORF">PHAECO_LOCUS2727</name>
</gene>
<dbReference type="SUPFAM" id="SSF51735">
    <property type="entry name" value="NAD(P)-binding Rossmann-fold domains"/>
    <property type="match status" value="1"/>
</dbReference>
<evidence type="ECO:0000256" key="3">
    <source>
        <dbReference type="RuleBase" id="RU000363"/>
    </source>
</evidence>
<dbReference type="AlphaFoldDB" id="A0A9P0DAS0"/>
<dbReference type="Gene3D" id="3.40.50.720">
    <property type="entry name" value="NAD(P)-binding Rossmann-like Domain"/>
    <property type="match status" value="1"/>
</dbReference>
<evidence type="ECO:0008006" key="6">
    <source>
        <dbReference type="Google" id="ProtNLM"/>
    </source>
</evidence>
<dbReference type="GO" id="GO:0016616">
    <property type="term" value="F:oxidoreductase activity, acting on the CH-OH group of donors, NAD or NADP as acceptor"/>
    <property type="evidence" value="ECO:0007669"/>
    <property type="project" value="UniProtKB-ARBA"/>
</dbReference>
<protein>
    <recommendedName>
        <fullName evidence="6">Dehydrogenase/reductase SDR family member 11</fullName>
    </recommendedName>
</protein>
<feature type="non-terminal residue" evidence="4">
    <location>
        <position position="1"/>
    </location>
</feature>
<dbReference type="Proteomes" id="UP001153737">
    <property type="component" value="Chromosome 11"/>
</dbReference>
<evidence type="ECO:0000256" key="2">
    <source>
        <dbReference type="ARBA" id="ARBA00023002"/>
    </source>
</evidence>
<reference evidence="4" key="1">
    <citation type="submission" date="2022-01" db="EMBL/GenBank/DDBJ databases">
        <authorList>
            <person name="King R."/>
        </authorList>
    </citation>
    <scope>NUCLEOTIDE SEQUENCE</scope>
</reference>
<reference evidence="4" key="2">
    <citation type="submission" date="2022-10" db="EMBL/GenBank/DDBJ databases">
        <authorList>
            <consortium name="ENA_rothamsted_submissions"/>
            <consortium name="culmorum"/>
            <person name="King R."/>
        </authorList>
    </citation>
    <scope>NUCLEOTIDE SEQUENCE</scope>
</reference>
<evidence type="ECO:0000256" key="1">
    <source>
        <dbReference type="ARBA" id="ARBA00006484"/>
    </source>
</evidence>
<keyword evidence="5" id="KW-1185">Reference proteome</keyword>
<accession>A0A9P0DAS0</accession>
<dbReference type="PANTHER" id="PTHR43115:SF4">
    <property type="entry name" value="DEHYDROGENASE_REDUCTASE SDR FAMILY MEMBER 11"/>
    <property type="match status" value="1"/>
</dbReference>
<dbReference type="InterPro" id="IPR002347">
    <property type="entry name" value="SDR_fam"/>
</dbReference>
<dbReference type="Pfam" id="PF00106">
    <property type="entry name" value="adh_short"/>
    <property type="match status" value="1"/>
</dbReference>
<keyword evidence="2" id="KW-0560">Oxidoreductase</keyword>
<dbReference type="PANTHER" id="PTHR43115">
    <property type="entry name" value="DEHYDROGENASE/REDUCTASE SDR FAMILY MEMBER 11"/>
    <property type="match status" value="1"/>
</dbReference>